<proteinExistence type="predicted"/>
<dbReference type="EMBL" id="BAABBP010000001">
    <property type="protein sequence ID" value="GAA3981885.1"/>
    <property type="molecule type" value="Genomic_DNA"/>
</dbReference>
<evidence type="ECO:0000256" key="2">
    <source>
        <dbReference type="ARBA" id="ARBA00022803"/>
    </source>
</evidence>
<dbReference type="Pfam" id="PF14559">
    <property type="entry name" value="TPR_19"/>
    <property type="match status" value="5"/>
</dbReference>
<name>A0ABP7QIU2_9BURK</name>
<evidence type="ECO:0000313" key="5">
    <source>
        <dbReference type="Proteomes" id="UP001501627"/>
    </source>
</evidence>
<dbReference type="PANTHER" id="PTHR45586:SF1">
    <property type="entry name" value="LIPOPOLYSACCHARIDE ASSEMBLY PROTEIN B"/>
    <property type="match status" value="1"/>
</dbReference>
<dbReference type="PROSITE" id="PS50005">
    <property type="entry name" value="TPR"/>
    <property type="match status" value="3"/>
</dbReference>
<feature type="repeat" description="TPR" evidence="3">
    <location>
        <begin position="530"/>
        <end position="563"/>
    </location>
</feature>
<keyword evidence="5" id="KW-1185">Reference proteome</keyword>
<feature type="repeat" description="TPR" evidence="3">
    <location>
        <begin position="119"/>
        <end position="152"/>
    </location>
</feature>
<feature type="repeat" description="TPR" evidence="3">
    <location>
        <begin position="51"/>
        <end position="84"/>
    </location>
</feature>
<dbReference type="RefSeq" id="WP_344867694.1">
    <property type="nucleotide sequence ID" value="NZ_BAABBP010000001.1"/>
</dbReference>
<dbReference type="InterPro" id="IPR019734">
    <property type="entry name" value="TPR_rpt"/>
</dbReference>
<keyword evidence="2 3" id="KW-0802">TPR repeat</keyword>
<evidence type="ECO:0000256" key="3">
    <source>
        <dbReference type="PROSITE-ProRule" id="PRU00339"/>
    </source>
</evidence>
<reference evidence="5" key="1">
    <citation type="journal article" date="2019" name="Int. J. Syst. Evol. Microbiol.">
        <title>The Global Catalogue of Microorganisms (GCM) 10K type strain sequencing project: providing services to taxonomists for standard genome sequencing and annotation.</title>
        <authorList>
            <consortium name="The Broad Institute Genomics Platform"/>
            <consortium name="The Broad Institute Genome Sequencing Center for Infectious Disease"/>
            <person name="Wu L."/>
            <person name="Ma J."/>
        </authorList>
    </citation>
    <scope>NUCLEOTIDE SEQUENCE [LARGE SCALE GENOMIC DNA]</scope>
    <source>
        <strain evidence="5">JCM 17561</strain>
    </source>
</reference>
<evidence type="ECO:0000256" key="1">
    <source>
        <dbReference type="ARBA" id="ARBA00022737"/>
    </source>
</evidence>
<organism evidence="4 5">
    <name type="scientific">Comamonas faecalis</name>
    <dbReference type="NCBI Taxonomy" id="1387849"/>
    <lineage>
        <taxon>Bacteria</taxon>
        <taxon>Pseudomonadati</taxon>
        <taxon>Pseudomonadota</taxon>
        <taxon>Betaproteobacteria</taxon>
        <taxon>Burkholderiales</taxon>
        <taxon>Comamonadaceae</taxon>
        <taxon>Comamonas</taxon>
    </lineage>
</organism>
<dbReference type="Proteomes" id="UP001501627">
    <property type="component" value="Unassembled WGS sequence"/>
</dbReference>
<dbReference type="InterPro" id="IPR011990">
    <property type="entry name" value="TPR-like_helical_dom_sf"/>
</dbReference>
<dbReference type="Gene3D" id="1.25.40.10">
    <property type="entry name" value="Tetratricopeptide repeat domain"/>
    <property type="match status" value="5"/>
</dbReference>
<dbReference type="SMART" id="SM00028">
    <property type="entry name" value="TPR"/>
    <property type="match status" value="14"/>
</dbReference>
<sequence length="821" mass="88067">MDQQRTSVGAKATGGAAGRAAARGWQRRLGVAALVAVSLGLAACSSPEDKVASFYKKGQGYMQSADYVKASLEFKNALQINPNNVPAMYGLALIAEHNSNWDQTNALLRRVIELDSQHLQAHIKLGKLLLAAGRAEAAKEYSDAAMALAPTDADVIALRAAIVFQQGDRAQAVELAKQALEQRADQTDALVVLATARIADGDIDGGLARLDEALKTNERDLALQLIKARTLEKAGRLDDAEATYQKLLGFNPGSKEMRHLLAQFYMAHGKPAQAEEQYRAAAKEHPDDLQAKLDVVRFIGGTKGPQAAADELQQLIVAQPKQLELKLALASLRKQEGQLDAARALWSEVADQAGDEAAGLSARAALATDALAQGDKASAARQLSDILAKDARNEQALVLRASIAMDERRLDDAVGDLRTVLRDTPASAQAAALLARTYELQGAPELAQEQYARAAQNSKYAPIIAMPYAQFLASSGKERLVEGVLREVLQASPQYLPAYQMLAQTYLNLGNLEGAAQVVQAVARLPGQELATLQLTGALAAAHGNWDAAITAYKKAHELAPADLQSVASLLGTYQRAGMAPQARAFMQSAVAAAPDALPLRLMQAQLAQQTGDAAAARKGFEDVIARDPKNTGAYLGLASLMDGNKQPEQADQVIEQALQQLPGQFELRTMRAGLLQQMDKNEDAIALYEQLLKERPNADLIANNLASLLSDAPGADQARYDRAYELARRLRGSSVPQFLDTLGWASYRVGRFEEAHAPLRDAVAAMPQSANAHYHLGMNQLAQNNKPGARKTLQQALDLAAKSDSPAPWLDDARKALEGL</sequence>
<evidence type="ECO:0008006" key="6">
    <source>
        <dbReference type="Google" id="ProtNLM"/>
    </source>
</evidence>
<dbReference type="InterPro" id="IPR051012">
    <property type="entry name" value="CellSynth/LPSAsmb/PSIAsmb"/>
</dbReference>
<dbReference type="PANTHER" id="PTHR45586">
    <property type="entry name" value="TPR REPEAT-CONTAINING PROTEIN PA4667"/>
    <property type="match status" value="1"/>
</dbReference>
<protein>
    <recommendedName>
        <fullName evidence="6">Tetratricopeptide repeat protein</fullName>
    </recommendedName>
</protein>
<dbReference type="SUPFAM" id="SSF48452">
    <property type="entry name" value="TPR-like"/>
    <property type="match status" value="4"/>
</dbReference>
<comment type="caution">
    <text evidence="4">The sequence shown here is derived from an EMBL/GenBank/DDBJ whole genome shotgun (WGS) entry which is preliminary data.</text>
</comment>
<keyword evidence="1" id="KW-0677">Repeat</keyword>
<dbReference type="Pfam" id="PF13432">
    <property type="entry name" value="TPR_16"/>
    <property type="match status" value="2"/>
</dbReference>
<accession>A0ABP7QIU2</accession>
<gene>
    <name evidence="4" type="ORF">GCM10022279_01880</name>
</gene>
<evidence type="ECO:0000313" key="4">
    <source>
        <dbReference type="EMBL" id="GAA3981885.1"/>
    </source>
</evidence>